<reference evidence="1 2" key="1">
    <citation type="journal article" date="2012" name="Genome Biol.">
        <title>Sequencing three crocodilian genomes to illuminate the evolution of archosaurs and amniotes.</title>
        <authorList>
            <person name="St John J.A."/>
            <person name="Braun E.L."/>
            <person name="Isberg S.R."/>
            <person name="Miles L.G."/>
            <person name="Chong A.Y."/>
            <person name="Gongora J."/>
            <person name="Dalzell P."/>
            <person name="Moran C."/>
            <person name="Bed'hom B."/>
            <person name="Abzhanov A."/>
            <person name="Burgess S.C."/>
            <person name="Cooksey A.M."/>
            <person name="Castoe T.A."/>
            <person name="Crawford N.G."/>
            <person name="Densmore L.D."/>
            <person name="Drew J.C."/>
            <person name="Edwards S.V."/>
            <person name="Faircloth B.C."/>
            <person name="Fujita M.K."/>
            <person name="Greenwold M.J."/>
            <person name="Hoffmann F.G."/>
            <person name="Howard J.M."/>
            <person name="Iguchi T."/>
            <person name="Janes D.E."/>
            <person name="Khan S.Y."/>
            <person name="Kohno S."/>
            <person name="de Koning A.J."/>
            <person name="Lance S.L."/>
            <person name="McCarthy F.M."/>
            <person name="McCormack J.E."/>
            <person name="Merchant M.E."/>
            <person name="Peterson D.G."/>
            <person name="Pollock D.D."/>
            <person name="Pourmand N."/>
            <person name="Raney B.J."/>
            <person name="Roessler K.A."/>
            <person name="Sanford J.R."/>
            <person name="Sawyer R.H."/>
            <person name="Schmidt C.J."/>
            <person name="Triplett E.W."/>
            <person name="Tuberville T.D."/>
            <person name="Venegas-Anaya M."/>
            <person name="Howard J.T."/>
            <person name="Jarvis E.D."/>
            <person name="Guillette L.J.Jr."/>
            <person name="Glenn T.C."/>
            <person name="Green R.E."/>
            <person name="Ray D.A."/>
        </authorList>
    </citation>
    <scope>NUCLEOTIDE SEQUENCE [LARGE SCALE GENOMIC DNA]</scope>
    <source>
        <strain evidence="1">KSC_2009_1</strain>
    </source>
</reference>
<proteinExistence type="predicted"/>
<organism evidence="1 2">
    <name type="scientific">Alligator mississippiensis</name>
    <name type="common">American alligator</name>
    <dbReference type="NCBI Taxonomy" id="8496"/>
    <lineage>
        <taxon>Eukaryota</taxon>
        <taxon>Metazoa</taxon>
        <taxon>Chordata</taxon>
        <taxon>Craniata</taxon>
        <taxon>Vertebrata</taxon>
        <taxon>Euteleostomi</taxon>
        <taxon>Archelosauria</taxon>
        <taxon>Archosauria</taxon>
        <taxon>Crocodylia</taxon>
        <taxon>Alligatoridae</taxon>
        <taxon>Alligatorinae</taxon>
        <taxon>Alligator</taxon>
    </lineage>
</organism>
<gene>
    <name evidence="1" type="ORF">Y1Q_0017226</name>
</gene>
<accession>A0A151NKX6</accession>
<sequence>MFGEECILLQKTGVSAQYLQGIIYMELKEDTERSYRDEEFLYNLLGKLCGLLDHHNLIIFPEAQSFGFNRNNMAQDPGYNALEM</sequence>
<evidence type="ECO:0000313" key="2">
    <source>
        <dbReference type="Proteomes" id="UP000050525"/>
    </source>
</evidence>
<dbReference type="EMBL" id="AKHW03002722">
    <property type="protein sequence ID" value="KYO37410.1"/>
    <property type="molecule type" value="Genomic_DNA"/>
</dbReference>
<evidence type="ECO:0000313" key="1">
    <source>
        <dbReference type="EMBL" id="KYO37410.1"/>
    </source>
</evidence>
<protein>
    <submittedName>
        <fullName evidence="1">Uncharacterized protein</fullName>
    </submittedName>
</protein>
<comment type="caution">
    <text evidence="1">The sequence shown here is derived from an EMBL/GenBank/DDBJ whole genome shotgun (WGS) entry which is preliminary data.</text>
</comment>
<dbReference type="Proteomes" id="UP000050525">
    <property type="component" value="Unassembled WGS sequence"/>
</dbReference>
<dbReference type="AlphaFoldDB" id="A0A151NKX6"/>
<keyword evidence="2" id="KW-1185">Reference proteome</keyword>
<name>A0A151NKX6_ALLMI</name>